<keyword evidence="2" id="KW-0378">Hydrolase</keyword>
<feature type="compositionally biased region" description="Polar residues" evidence="5">
    <location>
        <begin position="512"/>
        <end position="538"/>
    </location>
</feature>
<name>A0A4T0IAX9_WALIC</name>
<dbReference type="EMBL" id="SPOF01000016">
    <property type="protein sequence ID" value="TIB13011.1"/>
    <property type="molecule type" value="Genomic_DNA"/>
</dbReference>
<dbReference type="GO" id="GO:0003847">
    <property type="term" value="F:1-alkyl-2-acetylglycerophosphocholine esterase activity"/>
    <property type="evidence" value="ECO:0007669"/>
    <property type="project" value="UniProtKB-EC"/>
</dbReference>
<organism evidence="6 7">
    <name type="scientific">Wallemia ichthyophaga</name>
    <dbReference type="NCBI Taxonomy" id="245174"/>
    <lineage>
        <taxon>Eukaryota</taxon>
        <taxon>Fungi</taxon>
        <taxon>Dikarya</taxon>
        <taxon>Basidiomycota</taxon>
        <taxon>Wallemiomycotina</taxon>
        <taxon>Wallemiomycetes</taxon>
        <taxon>Wallemiales</taxon>
        <taxon>Wallemiaceae</taxon>
        <taxon>Wallemia</taxon>
    </lineage>
</organism>
<evidence type="ECO:0000256" key="1">
    <source>
        <dbReference type="ARBA" id="ARBA00013201"/>
    </source>
</evidence>
<dbReference type="EC" id="3.1.1.47" evidence="1"/>
<comment type="caution">
    <text evidence="6">The sequence shown here is derived from an EMBL/GenBank/DDBJ whole genome shotgun (WGS) entry which is preliminary data.</text>
</comment>
<dbReference type="AlphaFoldDB" id="A0A4T0IAX9"/>
<evidence type="ECO:0000313" key="6">
    <source>
        <dbReference type="EMBL" id="TIB13011.1"/>
    </source>
</evidence>
<gene>
    <name evidence="6" type="ORF">E3P90_01792</name>
</gene>
<evidence type="ECO:0000256" key="5">
    <source>
        <dbReference type="SAM" id="MobiDB-lite"/>
    </source>
</evidence>
<dbReference type="Pfam" id="PF03403">
    <property type="entry name" value="PAF-AH_p_II"/>
    <property type="match status" value="1"/>
</dbReference>
<evidence type="ECO:0000256" key="4">
    <source>
        <dbReference type="ARBA" id="ARBA00023098"/>
    </source>
</evidence>
<keyword evidence="4" id="KW-0443">Lipid metabolism</keyword>
<sequence>MVYVPYISSKLPNYDGPYPVGAFDLELPVDEPDEKQSASFKIDTDPEPLKLETVLFTLYYPTDKKAFNGKGKLIKWFPRPFASTAYGYAKLAEISRTFAVSFAHALARSTKIPAYDSAPLASCPTGKWPLIIFSHGLGGQRRMYSHLCGSLASHGYIVCAVEHRDGSAPTSWVYPPLNNRSEQGSPRSVTWYDWKQVKFEDPSKEESHVPLRDEQLDFRLRELEMTWKHLKRIAAGQGAASELMNHRKKVSGAAGQVNWDSFARCMDADRDVTFMGHSFGGATICRVATKSDGFLRCITLDPWSWWEIFPEDAISYPVFSPPHFDIKVPLLTINSEQFTVWHDNFRSVYDLHRRQKDKGLPSWLFTICGTLHASFSDINLIAPRLSKYKGMRINPKQALGLTVDVVREFTNQNPSHDRTPSIHTHASTDTSEFSVCESEDEEHARVLDERRRERPYELADEDKESIMKRWPPRLPPTSKELIKLKIGEPGHFVLHIKPREEYAGADVEDSIPSPTLPSHTPPDTTSQPNQQLPYNVSASKDMYF</sequence>
<dbReference type="Gene3D" id="3.40.50.1820">
    <property type="entry name" value="alpha/beta hydrolase"/>
    <property type="match status" value="1"/>
</dbReference>
<evidence type="ECO:0000313" key="7">
    <source>
        <dbReference type="Proteomes" id="UP000306954"/>
    </source>
</evidence>
<dbReference type="PANTHER" id="PTHR10272">
    <property type="entry name" value="PLATELET-ACTIVATING FACTOR ACETYLHYDROLASE"/>
    <property type="match status" value="1"/>
</dbReference>
<feature type="region of interest" description="Disordered" evidence="5">
    <location>
        <begin position="412"/>
        <end position="454"/>
    </location>
</feature>
<reference evidence="6 7" key="1">
    <citation type="submission" date="2019-03" db="EMBL/GenBank/DDBJ databases">
        <title>Sequencing 23 genomes of Wallemia ichthyophaga.</title>
        <authorList>
            <person name="Gostincar C."/>
        </authorList>
    </citation>
    <scope>NUCLEOTIDE SEQUENCE [LARGE SCALE GENOMIC DNA]</scope>
    <source>
        <strain evidence="6 7">EXF-8621</strain>
    </source>
</reference>
<keyword evidence="3" id="KW-0442">Lipid degradation</keyword>
<evidence type="ECO:0000256" key="2">
    <source>
        <dbReference type="ARBA" id="ARBA00022801"/>
    </source>
</evidence>
<proteinExistence type="predicted"/>
<dbReference type="GO" id="GO:0016042">
    <property type="term" value="P:lipid catabolic process"/>
    <property type="evidence" value="ECO:0007669"/>
    <property type="project" value="UniProtKB-KW"/>
</dbReference>
<dbReference type="InterPro" id="IPR029058">
    <property type="entry name" value="AB_hydrolase_fold"/>
</dbReference>
<evidence type="ECO:0000256" key="3">
    <source>
        <dbReference type="ARBA" id="ARBA00022963"/>
    </source>
</evidence>
<dbReference type="PANTHER" id="PTHR10272:SF0">
    <property type="entry name" value="PLATELET-ACTIVATING FACTOR ACETYLHYDROLASE"/>
    <property type="match status" value="1"/>
</dbReference>
<feature type="compositionally biased region" description="Basic and acidic residues" evidence="5">
    <location>
        <begin position="442"/>
        <end position="454"/>
    </location>
</feature>
<accession>A0A4T0IAX9</accession>
<dbReference type="Proteomes" id="UP000306954">
    <property type="component" value="Unassembled WGS sequence"/>
</dbReference>
<protein>
    <recommendedName>
        <fullName evidence="1">1-alkyl-2-acetylglycerophosphocholine esterase</fullName>
        <ecNumber evidence="1">3.1.1.47</ecNumber>
    </recommendedName>
</protein>
<feature type="compositionally biased region" description="Polar residues" evidence="5">
    <location>
        <begin position="421"/>
        <end position="433"/>
    </location>
</feature>
<feature type="region of interest" description="Disordered" evidence="5">
    <location>
        <begin position="504"/>
        <end position="544"/>
    </location>
</feature>
<dbReference type="SUPFAM" id="SSF53474">
    <property type="entry name" value="alpha/beta-Hydrolases"/>
    <property type="match status" value="1"/>
</dbReference>